<evidence type="ECO:0000313" key="2">
    <source>
        <dbReference type="Proteomes" id="UP000789739"/>
    </source>
</evidence>
<accession>A0A9N9F1Y9</accession>
<evidence type="ECO:0000313" key="1">
    <source>
        <dbReference type="EMBL" id="CAG8504933.1"/>
    </source>
</evidence>
<reference evidence="1" key="1">
    <citation type="submission" date="2021-06" db="EMBL/GenBank/DDBJ databases">
        <authorList>
            <person name="Kallberg Y."/>
            <person name="Tangrot J."/>
            <person name="Rosling A."/>
        </authorList>
    </citation>
    <scope>NUCLEOTIDE SEQUENCE</scope>
    <source>
        <strain evidence="1">BR232B</strain>
    </source>
</reference>
<proteinExistence type="predicted"/>
<dbReference type="OrthoDB" id="2307068at2759"/>
<name>A0A9N9F1Y9_9GLOM</name>
<organism evidence="1 2">
    <name type="scientific">Paraglomus brasilianum</name>
    <dbReference type="NCBI Taxonomy" id="144538"/>
    <lineage>
        <taxon>Eukaryota</taxon>
        <taxon>Fungi</taxon>
        <taxon>Fungi incertae sedis</taxon>
        <taxon>Mucoromycota</taxon>
        <taxon>Glomeromycotina</taxon>
        <taxon>Glomeromycetes</taxon>
        <taxon>Paraglomerales</taxon>
        <taxon>Paraglomeraceae</taxon>
        <taxon>Paraglomus</taxon>
    </lineage>
</organism>
<dbReference type="AlphaFoldDB" id="A0A9N9F1Y9"/>
<comment type="caution">
    <text evidence="1">The sequence shown here is derived from an EMBL/GenBank/DDBJ whole genome shotgun (WGS) entry which is preliminary data.</text>
</comment>
<protein>
    <submittedName>
        <fullName evidence="1">9817_t:CDS:1</fullName>
    </submittedName>
</protein>
<keyword evidence="2" id="KW-1185">Reference proteome</keyword>
<dbReference type="EMBL" id="CAJVPI010000230">
    <property type="protein sequence ID" value="CAG8504933.1"/>
    <property type="molecule type" value="Genomic_DNA"/>
</dbReference>
<sequence length="213" mass="23814">MTPNENPQPKTRIKFEKLVERNRKEKTIQEEIDEAYQAWCIAADKDADLKCTAVQNDEPLQGKLLLEPATKLSNKPPSLWNEDDVMPIAKLISGRIAIDGTGDNSEGAWAFAMISHEFNLFLDKHDEIRGLIDPTYVVADVGGQNLPNFQLNRYPPPGSPINALTQYSDSKYIWAFNGAGGINRAQHLVGWIQALVPGIRLFVFSTNSPAQYF</sequence>
<dbReference type="Proteomes" id="UP000789739">
    <property type="component" value="Unassembled WGS sequence"/>
</dbReference>
<gene>
    <name evidence="1" type="ORF">PBRASI_LOCUS2805</name>
</gene>